<feature type="compositionally biased region" description="Acidic residues" evidence="3">
    <location>
        <begin position="52"/>
        <end position="61"/>
    </location>
</feature>
<sequence length="1237" mass="134547">MARSTDREGLTPLRLLGRTSEGDLGRCRMSLSFSSSSPVTSYSFRGRGLVVEDGDGDEDDAAHEGGGGEGRERRKSGRSSSFNVVDTDNDYHEEADYDDDDRSMPRNDGHFNVDFGILGGEVDREGGNYDEGDDEPFGQRKNEHQAPSNGSTSDDYGCEVLTFGRADHCALGVPGCGGGGGGLTTMGSSTGCHKPRRVEAFGLGELRRKWSSSTTTTRRTTSSNDPRSDDEVDSPAVAVAASTHHTLVLTRTGRLFAFGYGKSGRLGVGDSRNRNLPVRVLGQLTRRMVTGVAAAEDHSLCCTSDGEIFAWGSNGFGQLGHPSSTGRGSGADRDDDAVTAGRLSPRRVEGGGLRQSFVVAVAAGDRHSVALTKLGEVFCWGDNRSGQLGIFSNNGDVGSGSSPASSGRCSHSPQRVEGGLWSARPRRRAIAIAAAEFSTLVLTMPPTAVGGGYPASLASLPVNTVYGWGHGNHSVMRVVFPSATAEGNGSHRHASVYARSICINPTVIACAKYHNVAITADGAVYTWGLQRDCLGIEKSTTAVGTPAKRGDSEWATASEGRRPRSNSNGGLGSNAPSSLSVISSPQLVVGLLPENGGGKAVAVSASVSHTAVLTSDGHLFTWGTSIENDVLGHKGVKWLQCPRKVKRVHRAVGVVAAKEHTVLLMATTFPPLPAAASMRFGLSTCNVDDRNRQKLLSLQECTAVEISRNVDLFNVLPIATVSLRLNCRPLMSFCDEFIRKNLDGVMAVGNKNDFATFISSSMQGRSALVGGIRNNFDLDGLFHPFFYHLAYSRIEDSCVLLEKYAGSIVPQRKKIKRRLIREEQRLNTSICIEKDSVEADECKQKCVIPNVVVEKLALSSDKKSVRVLFLDENDDDQLQLRVKLFAEKAESKATCVVDDTPRFRCEACNILCPDGDSFTLHMNGRKHRNCLMHAKAKEEKLVAETMMEMKRMQLMEKNCSGCKSHDDAVSKDQRMKTVNRPLDMKTRKTAWAGNAASPITASVRKERSTSFQEILNEEQQRSWKVTLKTKGMLSTPVVTKQPTLSRTSTAMYPTHAPSKVDHNAKIFSPITISGHTLLLSAFIKESGDRKVVDTAGSHGSILGTKSFARKTNCGGALGWGAKPDYTVRPHHTAKSFSAIQQEEEAIRSNEDHMCRIEGNQWFVPQRERAASIGEIQEQEKKNKEMHDLIEEQKQIERDIIEKAKQEKRNIHIKKRKTHQKRPVKNSGNAKCDRHLMP</sequence>
<dbReference type="PANTHER" id="PTHR22870:SF408">
    <property type="entry name" value="OS09G0560450 PROTEIN"/>
    <property type="match status" value="1"/>
</dbReference>
<dbReference type="SUPFAM" id="SSF50985">
    <property type="entry name" value="RCC1/BLIP-II"/>
    <property type="match status" value="2"/>
</dbReference>
<dbReference type="InterPro" id="IPR058923">
    <property type="entry name" value="RCC1-like_dom"/>
</dbReference>
<dbReference type="Pfam" id="PF25390">
    <property type="entry name" value="WD40_RLD"/>
    <property type="match status" value="1"/>
</dbReference>
<dbReference type="PROSITE" id="PS00626">
    <property type="entry name" value="RCC1_2"/>
    <property type="match status" value="1"/>
</dbReference>
<feature type="compositionally biased region" description="Low complexity" evidence="3">
    <location>
        <begin position="211"/>
        <end position="223"/>
    </location>
</feature>
<keyword evidence="7" id="KW-1185">Reference proteome</keyword>
<feature type="compositionally biased region" description="Basic residues" evidence="3">
    <location>
        <begin position="1210"/>
        <end position="1223"/>
    </location>
</feature>
<feature type="domain" description="RCC1-like" evidence="5">
    <location>
        <begin position="159"/>
        <end position="537"/>
    </location>
</feature>
<feature type="domain" description="C2H2-type" evidence="4">
    <location>
        <begin position="903"/>
        <end position="927"/>
    </location>
</feature>
<feature type="region of interest" description="Disordered" evidence="3">
    <location>
        <begin position="394"/>
        <end position="418"/>
    </location>
</feature>
<name>A0ABD3MQ97_9STRA</name>
<dbReference type="InterPro" id="IPR051210">
    <property type="entry name" value="Ub_ligase/GEF_domain"/>
</dbReference>
<dbReference type="PRINTS" id="PR00633">
    <property type="entry name" value="RCCNDNSATION"/>
</dbReference>
<evidence type="ECO:0000256" key="1">
    <source>
        <dbReference type="ARBA" id="ARBA00022737"/>
    </source>
</evidence>
<feature type="region of interest" description="Disordered" evidence="3">
    <location>
        <begin position="1205"/>
        <end position="1237"/>
    </location>
</feature>
<dbReference type="InterPro" id="IPR009091">
    <property type="entry name" value="RCC1/BLIP-II"/>
</dbReference>
<accession>A0ABD3MQ97</accession>
<feature type="region of interest" description="Disordered" evidence="3">
    <location>
        <begin position="1"/>
        <end position="153"/>
    </location>
</feature>
<feature type="compositionally biased region" description="Basic and acidic residues" evidence="3">
    <location>
        <begin position="102"/>
        <end position="111"/>
    </location>
</feature>
<dbReference type="Pfam" id="PF12874">
    <property type="entry name" value="zf-met"/>
    <property type="match status" value="1"/>
</dbReference>
<protein>
    <recommendedName>
        <fullName evidence="8">C2H2-type domain-containing protein</fullName>
    </recommendedName>
</protein>
<evidence type="ECO:0000259" key="5">
    <source>
        <dbReference type="Pfam" id="PF25390"/>
    </source>
</evidence>
<comment type="caution">
    <text evidence="6">The sequence shown here is derived from an EMBL/GenBank/DDBJ whole genome shotgun (WGS) entry which is preliminary data.</text>
</comment>
<feature type="repeat" description="RCC1" evidence="2">
    <location>
        <begin position="375"/>
        <end position="445"/>
    </location>
</feature>
<dbReference type="Proteomes" id="UP001530315">
    <property type="component" value="Unassembled WGS sequence"/>
</dbReference>
<evidence type="ECO:0000313" key="6">
    <source>
        <dbReference type="EMBL" id="KAL3766174.1"/>
    </source>
</evidence>
<proteinExistence type="predicted"/>
<feature type="repeat" description="RCC1" evidence="2">
    <location>
        <begin position="253"/>
        <end position="305"/>
    </location>
</feature>
<dbReference type="InterPro" id="IPR000408">
    <property type="entry name" value="Reg_chr_condens"/>
</dbReference>
<dbReference type="InterPro" id="IPR013087">
    <property type="entry name" value="Znf_C2H2_type"/>
</dbReference>
<organism evidence="6 7">
    <name type="scientific">Stephanodiscus triporus</name>
    <dbReference type="NCBI Taxonomy" id="2934178"/>
    <lineage>
        <taxon>Eukaryota</taxon>
        <taxon>Sar</taxon>
        <taxon>Stramenopiles</taxon>
        <taxon>Ochrophyta</taxon>
        <taxon>Bacillariophyta</taxon>
        <taxon>Coscinodiscophyceae</taxon>
        <taxon>Thalassiosirophycidae</taxon>
        <taxon>Stephanodiscales</taxon>
        <taxon>Stephanodiscaceae</taxon>
        <taxon>Stephanodiscus</taxon>
    </lineage>
</organism>
<dbReference type="PROSITE" id="PS50012">
    <property type="entry name" value="RCC1_3"/>
    <property type="match status" value="4"/>
</dbReference>
<dbReference type="EMBL" id="JALLAZ020001734">
    <property type="protein sequence ID" value="KAL3766174.1"/>
    <property type="molecule type" value="Genomic_DNA"/>
</dbReference>
<feature type="compositionally biased region" description="Low complexity" evidence="3">
    <location>
        <begin position="395"/>
        <end position="412"/>
    </location>
</feature>
<feature type="repeat" description="RCC1" evidence="2">
    <location>
        <begin position="617"/>
        <end position="667"/>
    </location>
</feature>
<dbReference type="AlphaFoldDB" id="A0ABD3MQ97"/>
<keyword evidence="1" id="KW-0677">Repeat</keyword>
<feature type="region of interest" description="Disordered" evidence="3">
    <location>
        <begin position="542"/>
        <end position="577"/>
    </location>
</feature>
<feature type="compositionally biased region" description="Low complexity" evidence="3">
    <location>
        <begin position="30"/>
        <end position="51"/>
    </location>
</feature>
<reference evidence="6 7" key="1">
    <citation type="submission" date="2024-10" db="EMBL/GenBank/DDBJ databases">
        <title>Updated reference genomes for cyclostephanoid diatoms.</title>
        <authorList>
            <person name="Roberts W.R."/>
            <person name="Alverson A.J."/>
        </authorList>
    </citation>
    <scope>NUCLEOTIDE SEQUENCE [LARGE SCALE GENOMIC DNA]</scope>
    <source>
        <strain evidence="6 7">AJA276-08</strain>
    </source>
</reference>
<dbReference type="Gene3D" id="2.130.10.30">
    <property type="entry name" value="Regulator of chromosome condensation 1/beta-lactamase-inhibitor protein II"/>
    <property type="match status" value="3"/>
</dbReference>
<evidence type="ECO:0000256" key="2">
    <source>
        <dbReference type="PROSITE-ProRule" id="PRU00235"/>
    </source>
</evidence>
<evidence type="ECO:0008006" key="8">
    <source>
        <dbReference type="Google" id="ProtNLM"/>
    </source>
</evidence>
<evidence type="ECO:0000259" key="4">
    <source>
        <dbReference type="Pfam" id="PF12874"/>
    </source>
</evidence>
<evidence type="ECO:0000256" key="3">
    <source>
        <dbReference type="SAM" id="MobiDB-lite"/>
    </source>
</evidence>
<feature type="region of interest" description="Disordered" evidence="3">
    <location>
        <begin position="209"/>
        <end position="235"/>
    </location>
</feature>
<evidence type="ECO:0000313" key="7">
    <source>
        <dbReference type="Proteomes" id="UP001530315"/>
    </source>
</evidence>
<feature type="repeat" description="RCC1" evidence="2">
    <location>
        <begin position="306"/>
        <end position="374"/>
    </location>
</feature>
<dbReference type="Pfam" id="PF13540">
    <property type="entry name" value="RCC1_2"/>
    <property type="match status" value="1"/>
</dbReference>
<gene>
    <name evidence="6" type="ORF">ACHAW5_008407</name>
</gene>
<dbReference type="PANTHER" id="PTHR22870">
    <property type="entry name" value="REGULATOR OF CHROMOSOME CONDENSATION"/>
    <property type="match status" value="1"/>
</dbReference>